<dbReference type="PANTHER" id="PTHR46932:SF12">
    <property type="entry name" value="HEAVY METAL-ASSOCIATED ISOPRENYLATED PLANT PROTEIN 47"/>
    <property type="match status" value="1"/>
</dbReference>
<proteinExistence type="predicted"/>
<dbReference type="PANTHER" id="PTHR46932">
    <property type="entry name" value="HEAVY METAL-ASSOCIATED ISOPRENYLATED PLANT PROTEIN 47"/>
    <property type="match status" value="1"/>
</dbReference>
<dbReference type="InterPro" id="IPR042885">
    <property type="entry name" value="HIPP47/16"/>
</dbReference>
<protein>
    <recommendedName>
        <fullName evidence="3">HMA domain-containing protein</fullName>
    </recommendedName>
</protein>
<evidence type="ECO:0000313" key="1">
    <source>
        <dbReference type="EMBL" id="WOH03089.1"/>
    </source>
</evidence>
<sequence>MSDPKKSKAKAIKTAASIPGVESVAIKGDSTDMLEVVGNEIDTVELTNLLRKNVGGADLISVVPAEDKVKKPVCSNCSIM</sequence>
<gene>
    <name evidence="1" type="ORF">DCAR_0522481</name>
</gene>
<reference evidence="1" key="1">
    <citation type="journal article" date="2016" name="Nat. Genet.">
        <title>A high-quality carrot genome assembly provides new insights into carotenoid accumulation and asterid genome evolution.</title>
        <authorList>
            <person name="Iorizzo M."/>
            <person name="Ellison S."/>
            <person name="Senalik D."/>
            <person name="Zeng P."/>
            <person name="Satapoomin P."/>
            <person name="Huang J."/>
            <person name="Bowman M."/>
            <person name="Iovene M."/>
            <person name="Sanseverino W."/>
            <person name="Cavagnaro P."/>
            <person name="Yildiz M."/>
            <person name="Macko-Podgorni A."/>
            <person name="Moranska E."/>
            <person name="Grzebelus E."/>
            <person name="Grzebelus D."/>
            <person name="Ashrafi H."/>
            <person name="Zheng Z."/>
            <person name="Cheng S."/>
            <person name="Spooner D."/>
            <person name="Van Deynze A."/>
            <person name="Simon P."/>
        </authorList>
    </citation>
    <scope>NUCLEOTIDE SEQUENCE</scope>
    <source>
        <tissue evidence="1">Leaf</tissue>
    </source>
</reference>
<name>A0AAF0X9T1_DAUCS</name>
<evidence type="ECO:0000313" key="2">
    <source>
        <dbReference type="Proteomes" id="UP000077755"/>
    </source>
</evidence>
<dbReference type="Proteomes" id="UP000077755">
    <property type="component" value="Chromosome 5"/>
</dbReference>
<reference evidence="1" key="2">
    <citation type="submission" date="2022-03" db="EMBL/GenBank/DDBJ databases">
        <title>Draft title - Genomic analysis of global carrot germplasm unveils the trajectory of domestication and the origin of high carotenoid orange carrot.</title>
        <authorList>
            <person name="Iorizzo M."/>
            <person name="Ellison S."/>
            <person name="Senalik D."/>
            <person name="Macko-Podgorni A."/>
            <person name="Grzebelus D."/>
            <person name="Bostan H."/>
            <person name="Rolling W."/>
            <person name="Curaba J."/>
            <person name="Simon P."/>
        </authorList>
    </citation>
    <scope>NUCLEOTIDE SEQUENCE</scope>
    <source>
        <tissue evidence="1">Leaf</tissue>
    </source>
</reference>
<dbReference type="EMBL" id="CP093347">
    <property type="protein sequence ID" value="WOH03089.1"/>
    <property type="molecule type" value="Genomic_DNA"/>
</dbReference>
<keyword evidence="2" id="KW-1185">Reference proteome</keyword>
<accession>A0AAF0X9T1</accession>
<evidence type="ECO:0008006" key="3">
    <source>
        <dbReference type="Google" id="ProtNLM"/>
    </source>
</evidence>
<dbReference type="AlphaFoldDB" id="A0AAF0X9T1"/>
<organism evidence="1 2">
    <name type="scientific">Daucus carota subsp. sativus</name>
    <name type="common">Carrot</name>
    <dbReference type="NCBI Taxonomy" id="79200"/>
    <lineage>
        <taxon>Eukaryota</taxon>
        <taxon>Viridiplantae</taxon>
        <taxon>Streptophyta</taxon>
        <taxon>Embryophyta</taxon>
        <taxon>Tracheophyta</taxon>
        <taxon>Spermatophyta</taxon>
        <taxon>Magnoliopsida</taxon>
        <taxon>eudicotyledons</taxon>
        <taxon>Gunneridae</taxon>
        <taxon>Pentapetalae</taxon>
        <taxon>asterids</taxon>
        <taxon>campanulids</taxon>
        <taxon>Apiales</taxon>
        <taxon>Apiaceae</taxon>
        <taxon>Apioideae</taxon>
        <taxon>Scandiceae</taxon>
        <taxon>Daucinae</taxon>
        <taxon>Daucus</taxon>
        <taxon>Daucus sect. Daucus</taxon>
    </lineage>
</organism>
<dbReference type="Gene3D" id="3.30.70.100">
    <property type="match status" value="1"/>
</dbReference>